<evidence type="ECO:0000313" key="2">
    <source>
        <dbReference type="EnsemblMetazoa" id="tetur11g01450.1"/>
    </source>
</evidence>
<name>T1KGN7_TETUR</name>
<reference evidence="2" key="2">
    <citation type="submission" date="2015-06" db="UniProtKB">
        <authorList>
            <consortium name="EnsemblMetazoa"/>
        </authorList>
    </citation>
    <scope>IDENTIFICATION</scope>
</reference>
<proteinExistence type="predicted"/>
<evidence type="ECO:0000313" key="3">
    <source>
        <dbReference type="Proteomes" id="UP000015104"/>
    </source>
</evidence>
<accession>T1KGN7</accession>
<evidence type="ECO:0008006" key="4">
    <source>
        <dbReference type="Google" id="ProtNLM"/>
    </source>
</evidence>
<evidence type="ECO:0000256" key="1">
    <source>
        <dbReference type="SAM" id="Phobius"/>
    </source>
</evidence>
<dbReference type="AlphaFoldDB" id="T1KGN7"/>
<keyword evidence="1" id="KW-0812">Transmembrane</keyword>
<reference evidence="3" key="1">
    <citation type="submission" date="2011-08" db="EMBL/GenBank/DDBJ databases">
        <authorList>
            <person name="Rombauts S."/>
        </authorList>
    </citation>
    <scope>NUCLEOTIDE SEQUENCE</scope>
    <source>
        <strain evidence="3">London</strain>
    </source>
</reference>
<keyword evidence="1" id="KW-0472">Membrane</keyword>
<feature type="transmembrane region" description="Helical" evidence="1">
    <location>
        <begin position="141"/>
        <end position="160"/>
    </location>
</feature>
<dbReference type="EnsemblMetazoa" id="tetur11g01450.1">
    <property type="protein sequence ID" value="tetur11g01450.1"/>
    <property type="gene ID" value="tetur11g01450"/>
</dbReference>
<protein>
    <recommendedName>
        <fullName evidence="4">Ionotropic glutamate receptor C-terminal domain-containing protein</fullName>
    </recommendedName>
</protein>
<dbReference type="HOGENOM" id="CLU_742540_0_0_1"/>
<keyword evidence="3" id="KW-1185">Reference proteome</keyword>
<feature type="transmembrane region" description="Helical" evidence="1">
    <location>
        <begin position="357"/>
        <end position="379"/>
    </location>
</feature>
<dbReference type="Proteomes" id="UP000015104">
    <property type="component" value="Unassembled WGS sequence"/>
</dbReference>
<dbReference type="EMBL" id="CAEY01000069">
    <property type="status" value="NOT_ANNOTATED_CDS"/>
    <property type="molecule type" value="Genomic_DNA"/>
</dbReference>
<organism evidence="2 3">
    <name type="scientific">Tetranychus urticae</name>
    <name type="common">Two-spotted spider mite</name>
    <dbReference type="NCBI Taxonomy" id="32264"/>
    <lineage>
        <taxon>Eukaryota</taxon>
        <taxon>Metazoa</taxon>
        <taxon>Ecdysozoa</taxon>
        <taxon>Arthropoda</taxon>
        <taxon>Chelicerata</taxon>
        <taxon>Arachnida</taxon>
        <taxon>Acari</taxon>
        <taxon>Acariformes</taxon>
        <taxon>Trombidiformes</taxon>
        <taxon>Prostigmata</taxon>
        <taxon>Eleutherengona</taxon>
        <taxon>Raphignathae</taxon>
        <taxon>Tetranychoidea</taxon>
        <taxon>Tetranychidae</taxon>
        <taxon>Tetranychus</taxon>
    </lineage>
</organism>
<keyword evidence="1" id="KW-1133">Transmembrane helix</keyword>
<sequence length="388" mass="44309">MRDRAPGLIYDPIKRKFSGLLDRFYNKQLELYNSINYTIVFTNEYSYGNCDSGNCTSLIGLIQRGEADFSEKLYSFATIPDSVTGLKPGPVLGDVSCYIISALPKVGIIREDSNSPPIIWPLICAILRKESKIKSFNRQSLSFIWISITLTLFFITALYSGSFTTDLTSKASIKTIDSLEDVANCDRIPLWMEEPSCRTRVNSGSLRARTEILRRGQFKTLGGFLVEIRKKKDLFQIKRYVFIISEEDFYDVKLGYCAFLPGSPIPLFHQSTGSFPTDLWFTVLHSKLPQDATKIINQLHEKHFESGILDHAKGVRLFQLDKLLDPKQEYRCLTRISMSFNPALHQFNQLVIQNYKLFFNLFLYTIPIGILSLIGEYLYAEINSALTK</sequence>